<dbReference type="OrthoDB" id="3431746at2"/>
<dbReference type="EMBL" id="CP036455">
    <property type="protein sequence ID" value="QBI55255.1"/>
    <property type="molecule type" value="Genomic_DNA"/>
</dbReference>
<name>A0A4P6Q3R3_9ACTN</name>
<sequence>MNLRIGQWKKSSYSGSETNCVETARLPDQVGLRDSKSPDTTLLAFPHHEWVGFLREVAAEPVG</sequence>
<reference evidence="2 3" key="1">
    <citation type="submission" date="2019-02" db="EMBL/GenBank/DDBJ databases">
        <authorList>
            <person name="Khodamoradi S."/>
            <person name="Hahnke R.L."/>
            <person name="Kaempfer P."/>
            <person name="Schumann P."/>
            <person name="Rohde M."/>
            <person name="Steinert M."/>
            <person name="Luzhetskyy A."/>
            <person name="Wink J."/>
            <person name="Ruckert C."/>
        </authorList>
    </citation>
    <scope>NUCLEOTIDE SEQUENCE [LARGE SCALE GENOMIC DNA]</scope>
    <source>
        <strain evidence="2 3">M2</strain>
    </source>
</reference>
<dbReference type="KEGG" id="strr:EKD16_17435"/>
<dbReference type="Proteomes" id="UP000292235">
    <property type="component" value="Chromosome"/>
</dbReference>
<dbReference type="Pfam" id="PF04149">
    <property type="entry name" value="DUF397"/>
    <property type="match status" value="1"/>
</dbReference>
<feature type="domain" description="DUF397" evidence="1">
    <location>
        <begin position="7"/>
        <end position="57"/>
    </location>
</feature>
<dbReference type="AlphaFoldDB" id="A0A4P6Q3R3"/>
<accession>A0A4P6Q3R3</accession>
<evidence type="ECO:0000313" key="2">
    <source>
        <dbReference type="EMBL" id="QBI55255.1"/>
    </source>
</evidence>
<organism evidence="2 3">
    <name type="scientific">Streptomonospora litoralis</name>
    <dbReference type="NCBI Taxonomy" id="2498135"/>
    <lineage>
        <taxon>Bacteria</taxon>
        <taxon>Bacillati</taxon>
        <taxon>Actinomycetota</taxon>
        <taxon>Actinomycetes</taxon>
        <taxon>Streptosporangiales</taxon>
        <taxon>Nocardiopsidaceae</taxon>
        <taxon>Streptomonospora</taxon>
    </lineage>
</organism>
<keyword evidence="3" id="KW-1185">Reference proteome</keyword>
<dbReference type="InterPro" id="IPR007278">
    <property type="entry name" value="DUF397"/>
</dbReference>
<proteinExistence type="predicted"/>
<protein>
    <recommendedName>
        <fullName evidence="1">DUF397 domain-containing protein</fullName>
    </recommendedName>
</protein>
<gene>
    <name evidence="2" type="ORF">EKD16_17435</name>
</gene>
<dbReference type="RefSeq" id="WP_131099288.1">
    <property type="nucleotide sequence ID" value="NZ_CP036455.1"/>
</dbReference>
<evidence type="ECO:0000313" key="3">
    <source>
        <dbReference type="Proteomes" id="UP000292235"/>
    </source>
</evidence>
<evidence type="ECO:0000259" key="1">
    <source>
        <dbReference type="Pfam" id="PF04149"/>
    </source>
</evidence>